<dbReference type="Proteomes" id="UP001139028">
    <property type="component" value="Unassembled WGS sequence"/>
</dbReference>
<comment type="caution">
    <text evidence="6">The sequence shown here is derived from an EMBL/GenBank/DDBJ whole genome shotgun (WGS) entry which is preliminary data.</text>
</comment>
<evidence type="ECO:0000313" key="6">
    <source>
        <dbReference type="EMBL" id="MCO1335686.1"/>
    </source>
</evidence>
<evidence type="ECO:0000259" key="5">
    <source>
        <dbReference type="PROSITE" id="PS50943"/>
    </source>
</evidence>
<dbReference type="CDD" id="cd00093">
    <property type="entry name" value="HTH_XRE"/>
    <property type="match status" value="1"/>
</dbReference>
<keyword evidence="1" id="KW-0805">Transcription regulation</keyword>
<gene>
    <name evidence="6" type="ORF">MO867_15215</name>
</gene>
<dbReference type="PROSITE" id="PS50943">
    <property type="entry name" value="HTH_CROC1"/>
    <property type="match status" value="1"/>
</dbReference>
<proteinExistence type="predicted"/>
<dbReference type="InterPro" id="IPR010982">
    <property type="entry name" value="Lambda_DNA-bd_dom_sf"/>
</dbReference>
<accession>A0A9X2J8L6</accession>
<dbReference type="Gene3D" id="1.10.260.40">
    <property type="entry name" value="lambda repressor-like DNA-binding domains"/>
    <property type="match status" value="1"/>
</dbReference>
<dbReference type="RefSeq" id="WP_252470647.1">
    <property type="nucleotide sequence ID" value="NZ_JALBWM010000075.1"/>
</dbReference>
<evidence type="ECO:0000313" key="7">
    <source>
        <dbReference type="Proteomes" id="UP001139028"/>
    </source>
</evidence>
<sequence length="74" mass="8427">MNKKNLGIAIRQLRVQLELSQEELADKSELHRTYIGSVERGERNIAIDNVIKLASALDCRVSDIILLAEDMEEF</sequence>
<dbReference type="SMART" id="SM00530">
    <property type="entry name" value="HTH_XRE"/>
    <property type="match status" value="1"/>
</dbReference>
<dbReference type="PANTHER" id="PTHR46797:SF23">
    <property type="entry name" value="HTH-TYPE TRANSCRIPTIONAL REGULATOR SUTR"/>
    <property type="match status" value="1"/>
</dbReference>
<dbReference type="SUPFAM" id="SSF47413">
    <property type="entry name" value="lambda repressor-like DNA-binding domains"/>
    <property type="match status" value="1"/>
</dbReference>
<dbReference type="EMBL" id="JALBWM010000075">
    <property type="protein sequence ID" value="MCO1335686.1"/>
    <property type="molecule type" value="Genomic_DNA"/>
</dbReference>
<keyword evidence="2" id="KW-0238">DNA-binding</keyword>
<dbReference type="PANTHER" id="PTHR46797">
    <property type="entry name" value="HTH-TYPE TRANSCRIPTIONAL REGULATOR"/>
    <property type="match status" value="1"/>
</dbReference>
<evidence type="ECO:0000256" key="4">
    <source>
        <dbReference type="SAM" id="Coils"/>
    </source>
</evidence>
<evidence type="ECO:0000256" key="2">
    <source>
        <dbReference type="ARBA" id="ARBA00023125"/>
    </source>
</evidence>
<organism evidence="6 7">
    <name type="scientific">Microbulbifer okhotskensis</name>
    <dbReference type="NCBI Taxonomy" id="2926617"/>
    <lineage>
        <taxon>Bacteria</taxon>
        <taxon>Pseudomonadati</taxon>
        <taxon>Pseudomonadota</taxon>
        <taxon>Gammaproteobacteria</taxon>
        <taxon>Cellvibrionales</taxon>
        <taxon>Microbulbiferaceae</taxon>
        <taxon>Microbulbifer</taxon>
    </lineage>
</organism>
<dbReference type="AlphaFoldDB" id="A0A9X2J8L6"/>
<feature type="coiled-coil region" evidence="4">
    <location>
        <begin position="3"/>
        <end position="30"/>
    </location>
</feature>
<dbReference type="InterPro" id="IPR050807">
    <property type="entry name" value="TransReg_Diox_bact_type"/>
</dbReference>
<name>A0A9X2J8L6_9GAMM</name>
<dbReference type="Pfam" id="PF01381">
    <property type="entry name" value="HTH_3"/>
    <property type="match status" value="1"/>
</dbReference>
<protein>
    <submittedName>
        <fullName evidence="6">Helix-turn-helix transcriptional regulator</fullName>
    </submittedName>
</protein>
<dbReference type="GO" id="GO:0005829">
    <property type="term" value="C:cytosol"/>
    <property type="evidence" value="ECO:0007669"/>
    <property type="project" value="TreeGrafter"/>
</dbReference>
<keyword evidence="3" id="KW-0804">Transcription</keyword>
<keyword evidence="4" id="KW-0175">Coiled coil</keyword>
<feature type="domain" description="HTH cro/C1-type" evidence="5">
    <location>
        <begin position="10"/>
        <end position="64"/>
    </location>
</feature>
<keyword evidence="7" id="KW-1185">Reference proteome</keyword>
<reference evidence="6" key="1">
    <citation type="journal article" date="2022" name="Arch. Microbiol.">
        <title>Microbulbifer okhotskensis sp. nov., isolated from a deep bottom sediment of the Okhotsk Sea.</title>
        <authorList>
            <person name="Romanenko L."/>
            <person name="Kurilenko V."/>
            <person name="Otstavnykh N."/>
            <person name="Velansky P."/>
            <person name="Isaeva M."/>
            <person name="Mikhailov V."/>
        </authorList>
    </citation>
    <scope>NUCLEOTIDE SEQUENCE</scope>
    <source>
        <strain evidence="6">OS29</strain>
    </source>
</reference>
<dbReference type="GO" id="GO:0003677">
    <property type="term" value="F:DNA binding"/>
    <property type="evidence" value="ECO:0007669"/>
    <property type="project" value="UniProtKB-KW"/>
</dbReference>
<evidence type="ECO:0000256" key="1">
    <source>
        <dbReference type="ARBA" id="ARBA00023015"/>
    </source>
</evidence>
<evidence type="ECO:0000256" key="3">
    <source>
        <dbReference type="ARBA" id="ARBA00023163"/>
    </source>
</evidence>
<dbReference type="GO" id="GO:0003700">
    <property type="term" value="F:DNA-binding transcription factor activity"/>
    <property type="evidence" value="ECO:0007669"/>
    <property type="project" value="TreeGrafter"/>
</dbReference>
<dbReference type="InterPro" id="IPR001387">
    <property type="entry name" value="Cro/C1-type_HTH"/>
</dbReference>